<protein>
    <submittedName>
        <fullName evidence="3">PrsW family glutamic-type intramembrane protease</fullName>
        <ecNumber evidence="3">3.4.-.-</ecNumber>
    </submittedName>
    <submittedName>
        <fullName evidence="2">PrsW family intramembrane metalloprotease</fullName>
    </submittedName>
</protein>
<dbReference type="GO" id="GO:0008237">
    <property type="term" value="F:metallopeptidase activity"/>
    <property type="evidence" value="ECO:0007669"/>
    <property type="project" value="UniProtKB-KW"/>
</dbReference>
<feature type="transmembrane region" description="Helical" evidence="1">
    <location>
        <begin position="217"/>
        <end position="238"/>
    </location>
</feature>
<feature type="transmembrane region" description="Helical" evidence="1">
    <location>
        <begin position="293"/>
        <end position="313"/>
    </location>
</feature>
<feature type="transmembrane region" description="Helical" evidence="1">
    <location>
        <begin position="258"/>
        <end position="281"/>
    </location>
</feature>
<dbReference type="GO" id="GO:0006508">
    <property type="term" value="P:proteolysis"/>
    <property type="evidence" value="ECO:0007669"/>
    <property type="project" value="UniProtKB-KW"/>
</dbReference>
<keyword evidence="1" id="KW-0472">Membrane</keyword>
<reference evidence="2" key="1">
    <citation type="submission" date="2021-05" db="EMBL/GenBank/DDBJ databases">
        <title>Novel Bacillus species.</title>
        <authorList>
            <person name="Liu G."/>
        </authorList>
    </citation>
    <scope>NUCLEOTIDE SEQUENCE</scope>
    <source>
        <strain evidence="2 4">FJAT-50051</strain>
    </source>
</reference>
<feature type="transmembrane region" description="Helical" evidence="1">
    <location>
        <begin position="162"/>
        <end position="185"/>
    </location>
</feature>
<comment type="caution">
    <text evidence="2">The sequence shown here is derived from an EMBL/GenBank/DDBJ whole genome shotgun (WGS) entry which is preliminary data.</text>
</comment>
<evidence type="ECO:0000313" key="3">
    <source>
        <dbReference type="EMBL" id="MCH6264373.1"/>
    </source>
</evidence>
<feature type="transmembrane region" description="Helical" evidence="1">
    <location>
        <begin position="325"/>
        <end position="344"/>
    </location>
</feature>
<dbReference type="AlphaFoldDB" id="A0A942T5T2"/>
<dbReference type="EC" id="3.4.-.-" evidence="3"/>
<keyword evidence="1" id="KW-1133">Transmembrane helix</keyword>
<dbReference type="RefSeq" id="WP_213145463.1">
    <property type="nucleotide sequence ID" value="NZ_JAGYPE020000002.1"/>
</dbReference>
<keyword evidence="2" id="KW-0482">Metalloprotease</keyword>
<name>A0A942T5T2_9BACI</name>
<organism evidence="2">
    <name type="scientific">Neobacillus citreus</name>
    <dbReference type="NCBI Taxonomy" id="2833578"/>
    <lineage>
        <taxon>Bacteria</taxon>
        <taxon>Bacillati</taxon>
        <taxon>Bacillota</taxon>
        <taxon>Bacilli</taxon>
        <taxon>Bacillales</taxon>
        <taxon>Bacillaceae</taxon>
        <taxon>Neobacillus</taxon>
    </lineage>
</organism>
<feature type="transmembrane region" description="Helical" evidence="1">
    <location>
        <begin position="129"/>
        <end position="150"/>
    </location>
</feature>
<evidence type="ECO:0000256" key="1">
    <source>
        <dbReference type="SAM" id="Phobius"/>
    </source>
</evidence>
<accession>A0A942T5T2</accession>
<dbReference type="PANTHER" id="PTHR36844:SF1">
    <property type="entry name" value="PROTEASE PRSW"/>
    <property type="match status" value="1"/>
</dbReference>
<keyword evidence="3" id="KW-0645">Protease</keyword>
<dbReference type="Proteomes" id="UP000677265">
    <property type="component" value="Unassembled WGS sequence"/>
</dbReference>
<gene>
    <name evidence="3" type="ORF">KHB02_002360</name>
    <name evidence="2" type="ORF">KHB02_29990</name>
</gene>
<dbReference type="InterPro" id="IPR026898">
    <property type="entry name" value="PrsW"/>
</dbReference>
<sequence length="364" mass="40977">MNCPDCVYSNPEGVRYCLNCGKNFKLGGNTDPDPDSLFYEFASYVDAMPKQLRSVEPKFQNIFSRVFRKHSTLEADRLFIVGTAITTPKIEEVKETWPKPWLFARVFLIALLAFLGMHIGVTVFHNFNFLPGLIIIGAFAVPITTLMFFWEMNAPQNIAFYRVIYVVLIGGILSMLVALVFFNLVKNNINPITIGIVEEVAKVMTVIWFVRNHKYRYMLNGLLVGAAVGAGFAAFETAGYALRSLLTGGSFEHLYTTILWRSVLAPGGHVAWAALTGGAFCKAQGDQKFDFSLLVKPYFLFVFLLVVAMHALWDTPIKGMSPFGHIFLMVSSWVVVFLMIRRGLKEIANKKWRIAYEPTQPTQP</sequence>
<dbReference type="EMBL" id="JAGYPE010000006">
    <property type="protein sequence ID" value="MBS4185621.1"/>
    <property type="molecule type" value="Genomic_DNA"/>
</dbReference>
<keyword evidence="3" id="KW-0378">Hydrolase</keyword>
<proteinExistence type="predicted"/>
<dbReference type="Pfam" id="PF13367">
    <property type="entry name" value="PrsW-protease"/>
    <property type="match status" value="1"/>
</dbReference>
<evidence type="ECO:0000313" key="2">
    <source>
        <dbReference type="EMBL" id="MBS4185621.1"/>
    </source>
</evidence>
<keyword evidence="1" id="KW-0812">Transmembrane</keyword>
<keyword evidence="4" id="KW-1185">Reference proteome</keyword>
<feature type="transmembrane region" description="Helical" evidence="1">
    <location>
        <begin position="191"/>
        <end position="210"/>
    </location>
</feature>
<feature type="transmembrane region" description="Helical" evidence="1">
    <location>
        <begin position="102"/>
        <end position="123"/>
    </location>
</feature>
<dbReference type="PANTHER" id="PTHR36844">
    <property type="entry name" value="PROTEASE PRSW"/>
    <property type="match status" value="1"/>
</dbReference>
<evidence type="ECO:0000313" key="4">
    <source>
        <dbReference type="Proteomes" id="UP000677265"/>
    </source>
</evidence>
<dbReference type="EMBL" id="JAGYPE020000002">
    <property type="protein sequence ID" value="MCH6264373.1"/>
    <property type="molecule type" value="Genomic_DNA"/>
</dbReference>